<dbReference type="SUPFAM" id="SSF52540">
    <property type="entry name" value="P-loop containing nucleoside triphosphate hydrolases"/>
    <property type="match status" value="1"/>
</dbReference>
<dbReference type="GO" id="GO:0016887">
    <property type="term" value="F:ATP hydrolysis activity"/>
    <property type="evidence" value="ECO:0007669"/>
    <property type="project" value="InterPro"/>
</dbReference>
<dbReference type="InterPro" id="IPR005654">
    <property type="entry name" value="ATPase_AFG1-like"/>
</dbReference>
<dbReference type="GO" id="GO:0051301">
    <property type="term" value="P:cell division"/>
    <property type="evidence" value="ECO:0007669"/>
    <property type="project" value="UniProtKB-KW"/>
</dbReference>
<dbReference type="NCBIfam" id="NF040713">
    <property type="entry name" value="ZapE"/>
    <property type="match status" value="1"/>
</dbReference>
<evidence type="ECO:0000256" key="1">
    <source>
        <dbReference type="ARBA" id="ARBA00022741"/>
    </source>
</evidence>
<gene>
    <name evidence="3" type="primary">zapE</name>
    <name evidence="3" type="ORF">ABEG18_21610</name>
</gene>
<keyword evidence="1" id="KW-0547">Nucleotide-binding</keyword>
<evidence type="ECO:0000256" key="2">
    <source>
        <dbReference type="ARBA" id="ARBA00022840"/>
    </source>
</evidence>
<dbReference type="Gene3D" id="3.40.50.300">
    <property type="entry name" value="P-loop containing nucleotide triphosphate hydrolases"/>
    <property type="match status" value="1"/>
</dbReference>
<dbReference type="GO" id="GO:0005737">
    <property type="term" value="C:cytoplasm"/>
    <property type="evidence" value="ECO:0007669"/>
    <property type="project" value="TreeGrafter"/>
</dbReference>
<protein>
    <submittedName>
        <fullName evidence="3">Cell division protein ZapE</fullName>
    </submittedName>
</protein>
<sequence length="391" mass="42476">MSAALADRYQALVSAGAIDPDPAQRAVAAKLDALAASLADRHLARKSSALGWLFGKSAAAAPIRGLYIWGSVGRGKTMLMDMFLEAAPIARKRRAHFLSFMADVHERVHAFRQQVKRGAVKDADPIPPVAASIAAEASLLCFDEFTVTDIADAMILGRLFTALFAEGVTVVATSNVEPDRLYEGGLNRALFLPFIELLKERMEVVRLDARTDYRLEKLAGADVWRTPADADAREHLDQAFRRLTGGVRGAPMTLTVKGHDVFVPAAAQGVARFGFADLCDKPLGGSDYLAVANRFHTVILDDIPVMGPEHRNQAKRFITLIDALYDNTVKLVASAQAEAQSLYTATEGREAFEFDRTVSRLIEMRSQDYLAAPKGRRDSAASGDTTGLVET</sequence>
<dbReference type="InterPro" id="IPR027417">
    <property type="entry name" value="P-loop_NTPase"/>
</dbReference>
<dbReference type="GO" id="GO:0005524">
    <property type="term" value="F:ATP binding"/>
    <property type="evidence" value="ECO:0007669"/>
    <property type="project" value="UniProtKB-KW"/>
</dbReference>
<proteinExistence type="predicted"/>
<dbReference type="AlphaFoldDB" id="A0AAU7JE08"/>
<accession>A0AAU7JE08</accession>
<evidence type="ECO:0000313" key="3">
    <source>
        <dbReference type="EMBL" id="XBO38274.1"/>
    </source>
</evidence>
<reference evidence="3" key="1">
    <citation type="submission" date="2024-05" db="EMBL/GenBank/DDBJ databases">
        <authorList>
            <person name="Kim S."/>
            <person name="Heo J."/>
            <person name="Choi H."/>
            <person name="Choi Y."/>
            <person name="Kwon S.-W."/>
            <person name="Kim Y."/>
        </authorList>
    </citation>
    <scope>NUCLEOTIDE SEQUENCE</scope>
    <source>
        <strain evidence="3">KACC 23698</strain>
    </source>
</reference>
<keyword evidence="3" id="KW-0131">Cell cycle</keyword>
<dbReference type="EMBL" id="CP157484">
    <property type="protein sequence ID" value="XBO38274.1"/>
    <property type="molecule type" value="Genomic_DNA"/>
</dbReference>
<organism evidence="3">
    <name type="scientific">Alsobacter sp. KACC 23698</name>
    <dbReference type="NCBI Taxonomy" id="3149229"/>
    <lineage>
        <taxon>Bacteria</taxon>
        <taxon>Pseudomonadati</taxon>
        <taxon>Pseudomonadota</taxon>
        <taxon>Alphaproteobacteria</taxon>
        <taxon>Hyphomicrobiales</taxon>
        <taxon>Alsobacteraceae</taxon>
        <taxon>Alsobacter</taxon>
    </lineage>
</organism>
<keyword evidence="3" id="KW-0132">Cell division</keyword>
<dbReference type="PANTHER" id="PTHR12169">
    <property type="entry name" value="ATPASE N2B"/>
    <property type="match status" value="1"/>
</dbReference>
<keyword evidence="2" id="KW-0067">ATP-binding</keyword>
<name>A0AAU7JE08_9HYPH</name>
<dbReference type="PANTHER" id="PTHR12169:SF6">
    <property type="entry name" value="AFG1-LIKE ATPASE"/>
    <property type="match status" value="1"/>
</dbReference>
<dbReference type="RefSeq" id="WP_406855112.1">
    <property type="nucleotide sequence ID" value="NZ_CP157484.1"/>
</dbReference>
<dbReference type="Pfam" id="PF03969">
    <property type="entry name" value="AFG1_ATPase"/>
    <property type="match status" value="1"/>
</dbReference>